<dbReference type="PATRIC" id="fig|1053205.3.peg.5635"/>
<dbReference type="AlphaFoldDB" id="R8CIE7"/>
<evidence type="ECO:0000313" key="1">
    <source>
        <dbReference type="EMBL" id="EOO11310.1"/>
    </source>
</evidence>
<organism evidence="1 2">
    <name type="scientific">Bacillus cereus HuA3-9</name>
    <dbReference type="NCBI Taxonomy" id="1053205"/>
    <lineage>
        <taxon>Bacteria</taxon>
        <taxon>Bacillati</taxon>
        <taxon>Bacillota</taxon>
        <taxon>Bacilli</taxon>
        <taxon>Bacillales</taxon>
        <taxon>Bacillaceae</taxon>
        <taxon>Bacillus</taxon>
        <taxon>Bacillus cereus group</taxon>
    </lineage>
</organism>
<name>R8CIE7_BACCE</name>
<proteinExistence type="predicted"/>
<dbReference type="RefSeq" id="WP_016094806.1">
    <property type="nucleotide sequence ID" value="NZ_KB976126.1"/>
</dbReference>
<dbReference type="HOGENOM" id="CLU_2713739_0_0_9"/>
<dbReference type="Proteomes" id="UP000014003">
    <property type="component" value="Unassembled WGS sequence"/>
</dbReference>
<sequence length="72" mass="8246">MLKFQKGDEVILRGGDDDILYEIVGITLKSKVSVENGLLQFQLKSVEKHPFANGKFDYVEISAFEKELRHAY</sequence>
<evidence type="ECO:0000313" key="2">
    <source>
        <dbReference type="Proteomes" id="UP000014003"/>
    </source>
</evidence>
<gene>
    <name evidence="1" type="ORF">IGA_05573</name>
</gene>
<reference evidence="1 2" key="1">
    <citation type="submission" date="2012-12" db="EMBL/GenBank/DDBJ databases">
        <title>The Genome Sequence of Bacillus cereus HuA3-9.</title>
        <authorList>
            <consortium name="The Broad Institute Genome Sequencing Platform"/>
            <consortium name="The Broad Institute Genome Sequencing Center for Infectious Disease"/>
            <person name="Feldgarden M."/>
            <person name="Van der Auwera G.A."/>
            <person name="Mahillon J."/>
            <person name="Duprez V."/>
            <person name="Timmery S."/>
            <person name="Mattelet C."/>
            <person name="Dierick K."/>
            <person name="Sun M."/>
            <person name="Yu Z."/>
            <person name="Zhu L."/>
            <person name="Hu X."/>
            <person name="Shank E.B."/>
            <person name="Swiecicka I."/>
            <person name="Hansen B.M."/>
            <person name="Andrup L."/>
            <person name="Walker B."/>
            <person name="Young S.K."/>
            <person name="Zeng Q."/>
            <person name="Gargeya S."/>
            <person name="Fitzgerald M."/>
            <person name="Haas B."/>
            <person name="Abouelleil A."/>
            <person name="Alvarado L."/>
            <person name="Arachchi H.M."/>
            <person name="Berlin A.M."/>
            <person name="Chapman S.B."/>
            <person name="Dewar J."/>
            <person name="Goldberg J."/>
            <person name="Griggs A."/>
            <person name="Gujja S."/>
            <person name="Hansen M."/>
            <person name="Howarth C."/>
            <person name="Imamovic A."/>
            <person name="Larimer J."/>
            <person name="McCowan C."/>
            <person name="Murphy C."/>
            <person name="Neiman D."/>
            <person name="Pearson M."/>
            <person name="Priest M."/>
            <person name="Roberts A."/>
            <person name="Saif S."/>
            <person name="Shea T."/>
            <person name="Sisk P."/>
            <person name="Sykes S."/>
            <person name="Wortman J."/>
            <person name="Nusbaum C."/>
            <person name="Birren B."/>
        </authorList>
    </citation>
    <scope>NUCLEOTIDE SEQUENCE [LARGE SCALE GENOMIC DNA]</scope>
    <source>
        <strain evidence="1 2">HuA3-9</strain>
    </source>
</reference>
<protein>
    <submittedName>
        <fullName evidence="1">Uncharacterized protein</fullName>
    </submittedName>
</protein>
<accession>R8CIE7</accession>
<dbReference type="EMBL" id="AHDZ01000070">
    <property type="protein sequence ID" value="EOO11310.1"/>
    <property type="molecule type" value="Genomic_DNA"/>
</dbReference>
<comment type="caution">
    <text evidence="1">The sequence shown here is derived from an EMBL/GenBank/DDBJ whole genome shotgun (WGS) entry which is preliminary data.</text>
</comment>